<feature type="compositionally biased region" description="Low complexity" evidence="11">
    <location>
        <begin position="78"/>
        <end position="88"/>
    </location>
</feature>
<feature type="region of interest" description="Disordered" evidence="11">
    <location>
        <begin position="70"/>
        <end position="116"/>
    </location>
</feature>
<evidence type="ECO:0000313" key="14">
    <source>
        <dbReference type="Proteomes" id="UP001168877"/>
    </source>
</evidence>
<comment type="subcellular location">
    <subcellularLocation>
        <location evidence="1">Nucleus</location>
    </subcellularLocation>
</comment>
<dbReference type="Gene3D" id="3.30.50.10">
    <property type="entry name" value="Erythroid Transcription Factor GATA-1, subunit A"/>
    <property type="match status" value="1"/>
</dbReference>
<evidence type="ECO:0000256" key="1">
    <source>
        <dbReference type="ARBA" id="ARBA00004123"/>
    </source>
</evidence>
<proteinExistence type="inferred from homology"/>
<keyword evidence="5" id="KW-0805">Transcription regulation</keyword>
<dbReference type="Pfam" id="PF00320">
    <property type="entry name" value="GATA"/>
    <property type="match status" value="1"/>
</dbReference>
<dbReference type="PANTHER" id="PTHR47255:SF13">
    <property type="entry name" value="GATA-TYPE DOMAIN-CONTAINING PROTEIN"/>
    <property type="match status" value="1"/>
</dbReference>
<dbReference type="GO" id="GO:0008270">
    <property type="term" value="F:zinc ion binding"/>
    <property type="evidence" value="ECO:0007669"/>
    <property type="project" value="UniProtKB-KW"/>
</dbReference>
<name>A0AA39RFW8_ACESA</name>
<keyword evidence="6" id="KW-0238">DNA-binding</keyword>
<dbReference type="SMART" id="SM00401">
    <property type="entry name" value="ZnF_GATA"/>
    <property type="match status" value="1"/>
</dbReference>
<dbReference type="GO" id="GO:0006355">
    <property type="term" value="P:regulation of DNA-templated transcription"/>
    <property type="evidence" value="ECO:0007669"/>
    <property type="project" value="InterPro"/>
</dbReference>
<keyword evidence="14" id="KW-1185">Reference proteome</keyword>
<dbReference type="PROSITE" id="PS00344">
    <property type="entry name" value="GATA_ZN_FINGER_1"/>
    <property type="match status" value="1"/>
</dbReference>
<dbReference type="EMBL" id="JAUESC010000388">
    <property type="protein sequence ID" value="KAK0572646.1"/>
    <property type="molecule type" value="Genomic_DNA"/>
</dbReference>
<dbReference type="FunFam" id="3.30.50.10:FF:000055">
    <property type="entry name" value="GATA transcription factor 21"/>
    <property type="match status" value="1"/>
</dbReference>
<dbReference type="Proteomes" id="UP001168877">
    <property type="component" value="Unassembled WGS sequence"/>
</dbReference>
<comment type="caution">
    <text evidence="13">The sequence shown here is derived from an EMBL/GenBank/DDBJ whole genome shotgun (WGS) entry which is preliminary data.</text>
</comment>
<comment type="similarity">
    <text evidence="9">Belongs to the type IV zinc-finger family. Class B subfamily.</text>
</comment>
<sequence length="308" mass="34638">MSPVLPNPPPSPFDKLLDQKDLHDFQQFDHHHYHHLCLSSHDNQLSCDDQRLIQFQASQQQHQFKVDQYSSHHRSSEVQEFSSSSSQQANINNGCKREVIGDGSSTSENGSSPKWMPSKIRLMQKMMNTNCTSTRTTESEKIMKKLEYQFQESNEIINSLNNNKSTVRVCSDCNTTTTPLWRSGPRGPKSLCNACGIRQRKARRAMEAAAAAGNATTAATIDTGSTKIKIQHNKEKKSRTSHFVGQYKKQCKPQDPPADQIISQRNLCFKDFALSLSKNSSALKQVFPQDVEEAAILLMELSCGFIQS</sequence>
<dbReference type="GO" id="GO:0000976">
    <property type="term" value="F:transcription cis-regulatory region binding"/>
    <property type="evidence" value="ECO:0007669"/>
    <property type="project" value="UniProtKB-ARBA"/>
</dbReference>
<keyword evidence="7" id="KW-0804">Transcription</keyword>
<dbReference type="CDD" id="cd00202">
    <property type="entry name" value="ZnF_GATA"/>
    <property type="match status" value="1"/>
</dbReference>
<evidence type="ECO:0000256" key="6">
    <source>
        <dbReference type="ARBA" id="ARBA00023125"/>
    </source>
</evidence>
<dbReference type="PANTHER" id="PTHR47255">
    <property type="entry name" value="GATA TRANSCRIPTION FACTOR 22-RELATED"/>
    <property type="match status" value="1"/>
</dbReference>
<protein>
    <recommendedName>
        <fullName evidence="12">GATA-type domain-containing protein</fullName>
    </recommendedName>
</protein>
<evidence type="ECO:0000256" key="3">
    <source>
        <dbReference type="ARBA" id="ARBA00022771"/>
    </source>
</evidence>
<keyword evidence="8" id="KW-0539">Nucleus</keyword>
<dbReference type="GO" id="GO:0005634">
    <property type="term" value="C:nucleus"/>
    <property type="evidence" value="ECO:0007669"/>
    <property type="project" value="UniProtKB-SubCell"/>
</dbReference>
<dbReference type="InterPro" id="IPR013088">
    <property type="entry name" value="Znf_NHR/GATA"/>
</dbReference>
<reference evidence="13" key="1">
    <citation type="journal article" date="2022" name="Plant J.">
        <title>Strategies of tolerance reflected in two North American maple genomes.</title>
        <authorList>
            <person name="McEvoy S.L."/>
            <person name="Sezen U.U."/>
            <person name="Trouern-Trend A."/>
            <person name="McMahon S.M."/>
            <person name="Schaberg P.G."/>
            <person name="Yang J."/>
            <person name="Wegrzyn J.L."/>
            <person name="Swenson N.G."/>
        </authorList>
    </citation>
    <scope>NUCLEOTIDE SEQUENCE</scope>
    <source>
        <strain evidence="13">NS2018</strain>
    </source>
</reference>
<dbReference type="AlphaFoldDB" id="A0AA39RFW8"/>
<dbReference type="InterPro" id="IPR000679">
    <property type="entry name" value="Znf_GATA"/>
</dbReference>
<keyword evidence="3 10" id="KW-0863">Zinc-finger</keyword>
<evidence type="ECO:0000256" key="10">
    <source>
        <dbReference type="PROSITE-ProRule" id="PRU00094"/>
    </source>
</evidence>
<evidence type="ECO:0000313" key="13">
    <source>
        <dbReference type="EMBL" id="KAK0572646.1"/>
    </source>
</evidence>
<evidence type="ECO:0000259" key="12">
    <source>
        <dbReference type="PROSITE" id="PS50114"/>
    </source>
</evidence>
<keyword evidence="2" id="KW-0479">Metal-binding</keyword>
<evidence type="ECO:0000256" key="7">
    <source>
        <dbReference type="ARBA" id="ARBA00023163"/>
    </source>
</evidence>
<gene>
    <name evidence="13" type="ORF">LWI29_034828</name>
</gene>
<evidence type="ECO:0000256" key="8">
    <source>
        <dbReference type="ARBA" id="ARBA00023242"/>
    </source>
</evidence>
<evidence type="ECO:0000256" key="11">
    <source>
        <dbReference type="SAM" id="MobiDB-lite"/>
    </source>
</evidence>
<dbReference type="InterPro" id="IPR052138">
    <property type="entry name" value="GATA_ZnFinger_Domain"/>
</dbReference>
<evidence type="ECO:0000256" key="9">
    <source>
        <dbReference type="ARBA" id="ARBA00024019"/>
    </source>
</evidence>
<organism evidence="13 14">
    <name type="scientific">Acer saccharum</name>
    <name type="common">Sugar maple</name>
    <dbReference type="NCBI Taxonomy" id="4024"/>
    <lineage>
        <taxon>Eukaryota</taxon>
        <taxon>Viridiplantae</taxon>
        <taxon>Streptophyta</taxon>
        <taxon>Embryophyta</taxon>
        <taxon>Tracheophyta</taxon>
        <taxon>Spermatophyta</taxon>
        <taxon>Magnoliopsida</taxon>
        <taxon>eudicotyledons</taxon>
        <taxon>Gunneridae</taxon>
        <taxon>Pentapetalae</taxon>
        <taxon>rosids</taxon>
        <taxon>malvids</taxon>
        <taxon>Sapindales</taxon>
        <taxon>Sapindaceae</taxon>
        <taxon>Hippocastanoideae</taxon>
        <taxon>Acereae</taxon>
        <taxon>Acer</taxon>
    </lineage>
</organism>
<evidence type="ECO:0000256" key="4">
    <source>
        <dbReference type="ARBA" id="ARBA00022833"/>
    </source>
</evidence>
<dbReference type="PROSITE" id="PS50114">
    <property type="entry name" value="GATA_ZN_FINGER_2"/>
    <property type="match status" value="1"/>
</dbReference>
<feature type="compositionally biased region" description="Polar residues" evidence="11">
    <location>
        <begin position="103"/>
        <end position="112"/>
    </location>
</feature>
<evidence type="ECO:0000256" key="5">
    <source>
        <dbReference type="ARBA" id="ARBA00023015"/>
    </source>
</evidence>
<accession>A0AA39RFW8</accession>
<evidence type="ECO:0000256" key="2">
    <source>
        <dbReference type="ARBA" id="ARBA00022723"/>
    </source>
</evidence>
<keyword evidence="4" id="KW-0862">Zinc</keyword>
<dbReference type="SUPFAM" id="SSF57716">
    <property type="entry name" value="Glucocorticoid receptor-like (DNA-binding domain)"/>
    <property type="match status" value="1"/>
</dbReference>
<reference evidence="13" key="2">
    <citation type="submission" date="2023-06" db="EMBL/GenBank/DDBJ databases">
        <authorList>
            <person name="Swenson N.G."/>
            <person name="Wegrzyn J.L."/>
            <person name="Mcevoy S.L."/>
        </authorList>
    </citation>
    <scope>NUCLEOTIDE SEQUENCE</scope>
    <source>
        <strain evidence="13">NS2018</strain>
        <tissue evidence="13">Leaf</tissue>
    </source>
</reference>
<feature type="domain" description="GATA-type" evidence="12">
    <location>
        <begin position="164"/>
        <end position="200"/>
    </location>
</feature>